<feature type="compositionally biased region" description="Acidic residues" evidence="2">
    <location>
        <begin position="396"/>
        <end position="410"/>
    </location>
</feature>
<gene>
    <name evidence="4" type="primary">LOC34620526</name>
</gene>
<evidence type="ECO:0000256" key="1">
    <source>
        <dbReference type="SAM" id="Coils"/>
    </source>
</evidence>
<dbReference type="OrthoDB" id="347166at2759"/>
<protein>
    <submittedName>
        <fullName evidence="4">Uncharacterized protein LOC34620526</fullName>
    </submittedName>
</protein>
<feature type="region of interest" description="Disordered" evidence="2">
    <location>
        <begin position="1"/>
        <end position="23"/>
    </location>
</feature>
<reference evidence="4" key="1">
    <citation type="submission" date="2025-08" db="UniProtKB">
        <authorList>
            <consortium name="RefSeq"/>
        </authorList>
    </citation>
    <scope>IDENTIFICATION</scope>
</reference>
<dbReference type="Proteomes" id="UP000515125">
    <property type="component" value="Unplaced"/>
</dbReference>
<proteinExistence type="predicted"/>
<name>A0A6P6RRN3_9EIME</name>
<feature type="coiled-coil region" evidence="1">
    <location>
        <begin position="324"/>
        <end position="372"/>
    </location>
</feature>
<evidence type="ECO:0000313" key="3">
    <source>
        <dbReference type="Proteomes" id="UP000515125"/>
    </source>
</evidence>
<keyword evidence="1" id="KW-0175">Coiled coil</keyword>
<dbReference type="GeneID" id="34620526"/>
<dbReference type="RefSeq" id="XP_026190461.1">
    <property type="nucleotide sequence ID" value="XM_026334676.1"/>
</dbReference>
<evidence type="ECO:0000256" key="2">
    <source>
        <dbReference type="SAM" id="MobiDB-lite"/>
    </source>
</evidence>
<organism evidence="3 4">
    <name type="scientific">Cyclospora cayetanensis</name>
    <dbReference type="NCBI Taxonomy" id="88456"/>
    <lineage>
        <taxon>Eukaryota</taxon>
        <taxon>Sar</taxon>
        <taxon>Alveolata</taxon>
        <taxon>Apicomplexa</taxon>
        <taxon>Conoidasida</taxon>
        <taxon>Coccidia</taxon>
        <taxon>Eucoccidiorida</taxon>
        <taxon>Eimeriorina</taxon>
        <taxon>Eimeriidae</taxon>
        <taxon>Cyclospora</taxon>
    </lineage>
</organism>
<keyword evidence="3" id="KW-1185">Reference proteome</keyword>
<evidence type="ECO:0000313" key="4">
    <source>
        <dbReference type="RefSeq" id="XP_026190461.1"/>
    </source>
</evidence>
<sequence>MGGPVHVHAGESEPSLHPSDSSAKEEWGDASWLLWEATLLAAALDAHQITHIRRDFPEFGPWAFSSGTEESKQQQADTHLFLGMVIYLLHILGCDMPQVGPDNFEDASNAISTPLRYLLTATVHYPDIHFCIRDYQGSCSPLLRPHKDTERHRQHIMKHPSEIVLKLCSVAWWLNIAHGHFCCLLVQVAERKCLSFADPVFLSEHDSSKKASATWSIKKERNGGRRGQMPEELTVRHTQDAPFEQAFATLAPVGVPTTENGQCVFLWKQKMQNFRSMRGELQRHMRQLRVVLPPLVEEAKRIVLGLRCNEKALRDSFPDLYLQYEAVLKQRTAQEERHRQLQAELHSLEVVLKSSEERLQQATRDLADVTALRVTPRPGESLESVISSLQAKPDPAFDDAEEEEEIPTLD</sequence>
<dbReference type="AlphaFoldDB" id="A0A6P6RRN3"/>
<accession>A0A6P6RRN3</accession>
<feature type="region of interest" description="Disordered" evidence="2">
    <location>
        <begin position="377"/>
        <end position="410"/>
    </location>
</feature>